<feature type="transmembrane region" description="Helical" evidence="6">
    <location>
        <begin position="181"/>
        <end position="204"/>
    </location>
</feature>
<feature type="transmembrane region" description="Helical" evidence="6">
    <location>
        <begin position="156"/>
        <end position="175"/>
    </location>
</feature>
<feature type="transmembrane region" description="Helical" evidence="6">
    <location>
        <begin position="21"/>
        <end position="43"/>
    </location>
</feature>
<dbReference type="InterPro" id="IPR002797">
    <property type="entry name" value="Polysacc_synth"/>
</dbReference>
<dbReference type="CDD" id="cd13128">
    <property type="entry name" value="MATE_Wzx_like"/>
    <property type="match status" value="1"/>
</dbReference>
<evidence type="ECO:0000256" key="5">
    <source>
        <dbReference type="ARBA" id="ARBA00023136"/>
    </source>
</evidence>
<dbReference type="InterPro" id="IPR050833">
    <property type="entry name" value="Poly_Biosynth_Transport"/>
</dbReference>
<evidence type="ECO:0000313" key="10">
    <source>
        <dbReference type="Proteomes" id="UP000557749"/>
    </source>
</evidence>
<dbReference type="Proteomes" id="UP000557749">
    <property type="component" value="Unassembled WGS sequence"/>
</dbReference>
<evidence type="ECO:0000313" key="9">
    <source>
        <dbReference type="Proteomes" id="UP000530038"/>
    </source>
</evidence>
<dbReference type="Pfam" id="PF01943">
    <property type="entry name" value="Polysacc_synt"/>
    <property type="match status" value="1"/>
</dbReference>
<keyword evidence="4 6" id="KW-1133">Transmembrane helix</keyword>
<feature type="transmembrane region" description="Helical" evidence="6">
    <location>
        <begin position="302"/>
        <end position="322"/>
    </location>
</feature>
<comment type="caution">
    <text evidence="7">The sequence shown here is derived from an EMBL/GenBank/DDBJ whole genome shotgun (WGS) entry which is preliminary data.</text>
</comment>
<evidence type="ECO:0000256" key="4">
    <source>
        <dbReference type="ARBA" id="ARBA00022989"/>
    </source>
</evidence>
<reference evidence="9 10" key="1">
    <citation type="submission" date="2020-07" db="EMBL/GenBank/DDBJ databases">
        <title>Characterization of Pectobacterium aroidearum strains causing soft rot on Amorphophallus konjac.</title>
        <authorList>
            <person name="Xie H."/>
        </authorList>
    </citation>
    <scope>NUCLEOTIDE SEQUENCE [LARGE SCALE GENOMIC DNA]</scope>
    <source>
        <strain evidence="8 9">MY10</strain>
        <strain evidence="7 10">MY7</strain>
    </source>
</reference>
<feature type="transmembrane region" description="Helical" evidence="6">
    <location>
        <begin position="342"/>
        <end position="362"/>
    </location>
</feature>
<gene>
    <name evidence="8" type="ORF">H2Y56_10220</name>
    <name evidence="7" type="ORF">H2Y57_03420</name>
</gene>
<dbReference type="AlphaFoldDB" id="A0AAW3SQL3"/>
<feature type="transmembrane region" description="Helical" evidence="6">
    <location>
        <begin position="398"/>
        <end position="417"/>
    </location>
</feature>
<keyword evidence="5 6" id="KW-0472">Membrane</keyword>
<evidence type="ECO:0000256" key="3">
    <source>
        <dbReference type="ARBA" id="ARBA00022692"/>
    </source>
</evidence>
<feature type="transmembrane region" description="Helical" evidence="6">
    <location>
        <begin position="125"/>
        <end position="147"/>
    </location>
</feature>
<keyword evidence="2" id="KW-1003">Cell membrane</keyword>
<evidence type="ECO:0000256" key="6">
    <source>
        <dbReference type="SAM" id="Phobius"/>
    </source>
</evidence>
<dbReference type="EMBL" id="JACERK010000004">
    <property type="protein sequence ID" value="MBA5232491.1"/>
    <property type="molecule type" value="Genomic_DNA"/>
</dbReference>
<feature type="transmembrane region" description="Helical" evidence="6">
    <location>
        <begin position="93"/>
        <end position="119"/>
    </location>
</feature>
<protein>
    <submittedName>
        <fullName evidence="7">Flippase</fullName>
    </submittedName>
</protein>
<dbReference type="PANTHER" id="PTHR30250">
    <property type="entry name" value="PST FAMILY PREDICTED COLANIC ACID TRANSPORTER"/>
    <property type="match status" value="1"/>
</dbReference>
<organism evidence="7 10">
    <name type="scientific">Pectobacterium aroidearum</name>
    <dbReference type="NCBI Taxonomy" id="1201031"/>
    <lineage>
        <taxon>Bacteria</taxon>
        <taxon>Pseudomonadati</taxon>
        <taxon>Pseudomonadota</taxon>
        <taxon>Gammaproteobacteria</taxon>
        <taxon>Enterobacterales</taxon>
        <taxon>Pectobacteriaceae</taxon>
        <taxon>Pectobacterium</taxon>
    </lineage>
</organism>
<evidence type="ECO:0000256" key="1">
    <source>
        <dbReference type="ARBA" id="ARBA00004651"/>
    </source>
</evidence>
<feature type="transmembrane region" description="Helical" evidence="6">
    <location>
        <begin position="49"/>
        <end position="72"/>
    </location>
</feature>
<dbReference type="PANTHER" id="PTHR30250:SF11">
    <property type="entry name" value="O-ANTIGEN TRANSPORTER-RELATED"/>
    <property type="match status" value="1"/>
</dbReference>
<dbReference type="Proteomes" id="UP000530038">
    <property type="component" value="Unassembled WGS sequence"/>
</dbReference>
<accession>A0AAW3SQL3</accession>
<comment type="subcellular location">
    <subcellularLocation>
        <location evidence="1">Cell membrane</location>
        <topology evidence="1">Multi-pass membrane protein</topology>
    </subcellularLocation>
</comment>
<keyword evidence="3 6" id="KW-0812">Transmembrane</keyword>
<evidence type="ECO:0000256" key="2">
    <source>
        <dbReference type="ARBA" id="ARBA00022475"/>
    </source>
</evidence>
<dbReference type="EMBL" id="JACERJ010000001">
    <property type="protein sequence ID" value="MBA5202750.1"/>
    <property type="molecule type" value="Genomic_DNA"/>
</dbReference>
<evidence type="ECO:0000313" key="8">
    <source>
        <dbReference type="EMBL" id="MBA5232491.1"/>
    </source>
</evidence>
<proteinExistence type="predicted"/>
<name>A0AAW3SQL3_9GAMM</name>
<keyword evidence="9" id="KW-1185">Reference proteome</keyword>
<evidence type="ECO:0000313" key="7">
    <source>
        <dbReference type="EMBL" id="MBA5202750.1"/>
    </source>
</evidence>
<sequence>MSTLRFAVEVSNLDKVLFKNIVSLASIQGANFIIPLLTLPYLVRVLEPHGYGVWGFAVAFIQYFCILTDYGFNLSVTQKVSIHREDKKKISEIFWVVLSCKIILFFVGFVILLLLIAFSQKFYDIRWVLISAYSTVIASVIFPMWLFQGKEKMGQVALASIIAKLSAIPLIFVFVNGHDDAWIAALISGFTMTLSGVISIYFVWKLQWITCIYPTVKSIVEEFRDGWHVFISTAAISLYTTSTTVVLGLLSGPVAVGYFIAADKIRQAVQGLISPVSQAFYPRINALIHKDKTAGLAMIRKLLLLLTSGAFIFSLFLYFFSHEIITIAYGDKYLESVSVLKWLAWMPFVIAFNNVFGVQTLLVMGKKKIFSIILIASGLINLIFIFLLIPYFNATGAAISIFITEIIVTLLMFVAIIKCKIPLFKRD</sequence>
<feature type="transmembrane region" description="Helical" evidence="6">
    <location>
        <begin position="369"/>
        <end position="392"/>
    </location>
</feature>
<dbReference type="GO" id="GO:0005886">
    <property type="term" value="C:plasma membrane"/>
    <property type="evidence" value="ECO:0007669"/>
    <property type="project" value="UniProtKB-SubCell"/>
</dbReference>